<keyword evidence="1" id="KW-0472">Membrane</keyword>
<dbReference type="Gene3D" id="3.40.720.10">
    <property type="entry name" value="Alkaline Phosphatase, subunit A"/>
    <property type="match status" value="1"/>
</dbReference>
<evidence type="ECO:0000313" key="3">
    <source>
        <dbReference type="Proteomes" id="UP000272942"/>
    </source>
</evidence>
<dbReference type="GO" id="GO:0005615">
    <property type="term" value="C:extracellular space"/>
    <property type="evidence" value="ECO:0007669"/>
    <property type="project" value="TreeGrafter"/>
</dbReference>
<dbReference type="Proteomes" id="UP000272942">
    <property type="component" value="Unassembled WGS sequence"/>
</dbReference>
<protein>
    <submittedName>
        <fullName evidence="2">Uncharacterized protein</fullName>
    </submittedName>
</protein>
<dbReference type="PANTHER" id="PTHR10974:SF1">
    <property type="entry name" value="FI08016P-RELATED"/>
    <property type="match status" value="1"/>
</dbReference>
<dbReference type="EMBL" id="UZAN01040098">
    <property type="protein sequence ID" value="VDP68447.1"/>
    <property type="molecule type" value="Genomic_DNA"/>
</dbReference>
<dbReference type="FunFam" id="3.40.720.10:FF:000017">
    <property type="entry name" value="Predicted protein"/>
    <property type="match status" value="1"/>
</dbReference>
<keyword evidence="1" id="KW-0812">Transmembrane</keyword>
<dbReference type="AlphaFoldDB" id="A0A3P8EWW9"/>
<name>A0A3P8EWW9_9TREM</name>
<feature type="transmembrane region" description="Helical" evidence="1">
    <location>
        <begin position="128"/>
        <end position="147"/>
    </location>
</feature>
<proteinExistence type="predicted"/>
<dbReference type="InterPro" id="IPR017850">
    <property type="entry name" value="Alkaline_phosphatase_core_sf"/>
</dbReference>
<organism evidence="2 3">
    <name type="scientific">Echinostoma caproni</name>
    <dbReference type="NCBI Taxonomy" id="27848"/>
    <lineage>
        <taxon>Eukaryota</taxon>
        <taxon>Metazoa</taxon>
        <taxon>Spiralia</taxon>
        <taxon>Lophotrochozoa</taxon>
        <taxon>Platyhelminthes</taxon>
        <taxon>Trematoda</taxon>
        <taxon>Digenea</taxon>
        <taxon>Plagiorchiida</taxon>
        <taxon>Echinostomata</taxon>
        <taxon>Echinostomatoidea</taxon>
        <taxon>Echinostomatidae</taxon>
        <taxon>Echinostoma</taxon>
    </lineage>
</organism>
<dbReference type="CDD" id="cd16021">
    <property type="entry name" value="ALP_like"/>
    <property type="match status" value="1"/>
</dbReference>
<gene>
    <name evidence="2" type="ORF">ECPE_LOCUS3108</name>
</gene>
<keyword evidence="1" id="KW-1133">Transmembrane helix</keyword>
<dbReference type="SUPFAM" id="SSF53649">
    <property type="entry name" value="Alkaline phosphatase-like"/>
    <property type="match status" value="1"/>
</dbReference>
<dbReference type="OrthoDB" id="413313at2759"/>
<accession>A0A3P8EWW9</accession>
<dbReference type="Pfam" id="PF02995">
    <property type="entry name" value="DUF229"/>
    <property type="match status" value="1"/>
</dbReference>
<dbReference type="InterPro" id="IPR004245">
    <property type="entry name" value="DUF229"/>
</dbReference>
<keyword evidence="3" id="KW-1185">Reference proteome</keyword>
<reference evidence="2 3" key="1">
    <citation type="submission" date="2018-11" db="EMBL/GenBank/DDBJ databases">
        <authorList>
            <consortium name="Pathogen Informatics"/>
        </authorList>
    </citation>
    <scope>NUCLEOTIDE SEQUENCE [LARGE SCALE GENOMIC DNA]</scope>
    <source>
        <strain evidence="2 3">Egypt</strain>
    </source>
</reference>
<sequence>MMVDGMLEQKCIPVPWTVRFLFKYQEAIRSQSEELKGLLKKMRSDLKIMPKKSPIYMDRYYNKSDYTAIVVFFYADRRSRILTNGSDNAKDKITDYVKENLVENGLDPLDLFINGVACRLVLSPTPSCILIGLVVCSLYVILLGLFATRKLRLTEYVQSDFTYDIEPILGVQSSAVCQTFHLRQHDWNTTDQSRVQPPKCDERGILSNTNPTYLYDISITNGQLNIRKRSVRENQTTDGDIQCSLFPIIRSDEYHSIYGIPVNSVQDGYRPDWPAFMVLCQPRENLIQLPQARWNSEKLKQQERHFVCGAFPPVHLDTTHAKHGPMFNVLLLGLDSISRVAAEQYLPQTMAWLRSHRNVEIMDLYNIIGDGTTANLLALLTGLFEHELPESRKSRVVPVSVNSLTPNETVLDTYPWLWGEFNRVGGYATHFIEDSPKWGTFQHRLTGFGVERTPTHSYGRPCLLMAAQEEHRYGKTLGCIHARYTHHMLLESTTEFFLAYKDRPRFSLTFLSEMIHENSAYVSILDSDVARFLDKIHKDDVLSNSHVRMDKAEHVFANTLVILFADHGPRMGSARLSAQGKMNERLPLLSFILPQRLIRAWPKAREALHRNRERLTTLFDVHMTLRHLLHWQTHKSDTRVSSVPKPAVSRGSSLFVELPVHRSCAEAHILPQWCTCLNWYPIRARSSWSTHIFCSLWPSWIEEAARTVVSSINAQLDAVRRLDPGELRCSRLYFRELVSAEQALPSRELMRFVRSLDVDGRIPQYMREDDQAAIGEGWTADSRESVAPLLRLVIRTGPGPGSQHFEAIVQIRLNSKRQREFVLSTVNRLDQYEPRAGCLPSAKWPEIRPFCVCPPNGNDVDRDIA</sequence>
<dbReference type="PANTHER" id="PTHR10974">
    <property type="entry name" value="FI08016P-RELATED"/>
    <property type="match status" value="1"/>
</dbReference>
<evidence type="ECO:0000313" key="2">
    <source>
        <dbReference type="EMBL" id="VDP68447.1"/>
    </source>
</evidence>
<evidence type="ECO:0000256" key="1">
    <source>
        <dbReference type="SAM" id="Phobius"/>
    </source>
</evidence>